<evidence type="ECO:0000259" key="1">
    <source>
        <dbReference type="Pfam" id="PF13845"/>
    </source>
</evidence>
<dbReference type="RefSeq" id="WP_344166285.1">
    <property type="nucleotide sequence ID" value="NZ_BAAABV010000024.1"/>
</dbReference>
<dbReference type="InterPro" id="IPR026004">
    <property type="entry name" value="Septum_form"/>
</dbReference>
<accession>A0ABP3FAC7</accession>
<comment type="caution">
    <text evidence="2">The sequence shown here is derived from an EMBL/GenBank/DDBJ whole genome shotgun (WGS) entry which is preliminary data.</text>
</comment>
<gene>
    <name evidence="2" type="ORF">GCM10010302_59920</name>
</gene>
<feature type="domain" description="Septum formation-related" evidence="1">
    <location>
        <begin position="68"/>
        <end position="149"/>
    </location>
</feature>
<reference evidence="3" key="1">
    <citation type="journal article" date="2019" name="Int. J. Syst. Evol. Microbiol.">
        <title>The Global Catalogue of Microorganisms (GCM) 10K type strain sequencing project: providing services to taxonomists for standard genome sequencing and annotation.</title>
        <authorList>
            <consortium name="The Broad Institute Genomics Platform"/>
            <consortium name="The Broad Institute Genome Sequencing Center for Infectious Disease"/>
            <person name="Wu L."/>
            <person name="Ma J."/>
        </authorList>
    </citation>
    <scope>NUCLEOTIDE SEQUENCE [LARGE SCALE GENOMIC DNA]</scope>
    <source>
        <strain evidence="3">JCM 4505</strain>
    </source>
</reference>
<protein>
    <recommendedName>
        <fullName evidence="1">Septum formation-related domain-containing protein</fullName>
    </recommendedName>
</protein>
<dbReference type="Proteomes" id="UP001501867">
    <property type="component" value="Unassembled WGS sequence"/>
</dbReference>
<sequence>MSRLPRSPYGRALHGAALALALFLGVAGGGQALGAAVFDDTEDIEVGDCFNSRSDLKGLKTDETKKAPLSVDIVSCDDPHQSEAYAVLTVPDGPFPGDQKLASIANEKCGDKAIDAYVGAGRKLPDGIGQYFYLPSSETWATGDQEITCFLADPAHQTTGSLRAPQS</sequence>
<organism evidence="2 3">
    <name type="scientific">Streptomyces polychromogenes</name>
    <dbReference type="NCBI Taxonomy" id="67342"/>
    <lineage>
        <taxon>Bacteria</taxon>
        <taxon>Bacillati</taxon>
        <taxon>Actinomycetota</taxon>
        <taxon>Actinomycetes</taxon>
        <taxon>Kitasatosporales</taxon>
        <taxon>Streptomycetaceae</taxon>
        <taxon>Streptomyces</taxon>
    </lineage>
</organism>
<keyword evidence="3" id="KW-1185">Reference proteome</keyword>
<evidence type="ECO:0000313" key="3">
    <source>
        <dbReference type="Proteomes" id="UP001501867"/>
    </source>
</evidence>
<name>A0ABP3FAC7_9ACTN</name>
<dbReference type="EMBL" id="BAAABV010000024">
    <property type="protein sequence ID" value="GAA0313000.1"/>
    <property type="molecule type" value="Genomic_DNA"/>
</dbReference>
<proteinExistence type="predicted"/>
<evidence type="ECO:0000313" key="2">
    <source>
        <dbReference type="EMBL" id="GAA0313000.1"/>
    </source>
</evidence>
<dbReference type="Pfam" id="PF13845">
    <property type="entry name" value="Septum_form"/>
    <property type="match status" value="1"/>
</dbReference>